<dbReference type="Pfam" id="PF00067">
    <property type="entry name" value="p450"/>
    <property type="match status" value="1"/>
</dbReference>
<evidence type="ECO:0000256" key="7">
    <source>
        <dbReference type="ARBA" id="ARBA00023033"/>
    </source>
</evidence>
<sequence length="199" mass="22814">MEPMSCLAICVIISFIIVLYVSWRKRLMSTFQRYGINGPKPHLFFGNMRELHKEGNVVCVNKWMKEYGPIFGYYDGGRRVLIINEPNILKQIQIKEFKKFSHRFRLLKGGSSGDPRMKYELISVGGHSWKELRTILRQAFTASKLKNAIKCFNDPVDTLIGKIDQHAAKGEEFDIYPLFQGLTMESIGRSAFGVTTNAQ</sequence>
<dbReference type="OrthoDB" id="8251073at2759"/>
<evidence type="ECO:0000256" key="2">
    <source>
        <dbReference type="ARBA" id="ARBA00010617"/>
    </source>
</evidence>
<dbReference type="Gene3D" id="1.10.630.10">
    <property type="entry name" value="Cytochrome P450"/>
    <property type="match status" value="1"/>
</dbReference>
<organism evidence="9 10">
    <name type="scientific">Dinothrombium tinctorium</name>
    <dbReference type="NCBI Taxonomy" id="1965070"/>
    <lineage>
        <taxon>Eukaryota</taxon>
        <taxon>Metazoa</taxon>
        <taxon>Ecdysozoa</taxon>
        <taxon>Arthropoda</taxon>
        <taxon>Chelicerata</taxon>
        <taxon>Arachnida</taxon>
        <taxon>Acari</taxon>
        <taxon>Acariformes</taxon>
        <taxon>Trombidiformes</taxon>
        <taxon>Prostigmata</taxon>
        <taxon>Anystina</taxon>
        <taxon>Parasitengona</taxon>
        <taxon>Trombidioidea</taxon>
        <taxon>Trombidiidae</taxon>
        <taxon>Dinothrombium</taxon>
    </lineage>
</organism>
<dbReference type="PANTHER" id="PTHR24302:SF15">
    <property type="entry name" value="FATTY-ACID PEROXYGENASE"/>
    <property type="match status" value="1"/>
</dbReference>
<reference evidence="9 10" key="1">
    <citation type="journal article" date="2018" name="Gigascience">
        <title>Genomes of trombidid mites reveal novel predicted allergens and laterally-transferred genes associated with secondary metabolism.</title>
        <authorList>
            <person name="Dong X."/>
            <person name="Chaisiri K."/>
            <person name="Xia D."/>
            <person name="Armstrong S.D."/>
            <person name="Fang Y."/>
            <person name="Donnelly M.J."/>
            <person name="Kadowaki T."/>
            <person name="McGarry J.W."/>
            <person name="Darby A.C."/>
            <person name="Makepeace B.L."/>
        </authorList>
    </citation>
    <scope>NUCLEOTIDE SEQUENCE [LARGE SCALE GENOMIC DNA]</scope>
    <source>
        <strain evidence="9">UoL-WK</strain>
    </source>
</reference>
<gene>
    <name evidence="9" type="ORF">B4U79_07238</name>
</gene>
<comment type="cofactor">
    <cofactor evidence="1">
        <name>heme</name>
        <dbReference type="ChEBI" id="CHEBI:30413"/>
    </cofactor>
</comment>
<evidence type="ECO:0000313" key="10">
    <source>
        <dbReference type="Proteomes" id="UP000285301"/>
    </source>
</evidence>
<dbReference type="PRINTS" id="PR00464">
    <property type="entry name" value="EP450II"/>
</dbReference>
<dbReference type="PANTHER" id="PTHR24302">
    <property type="entry name" value="CYTOCHROME P450 FAMILY 3"/>
    <property type="match status" value="1"/>
</dbReference>
<keyword evidence="8" id="KW-0472">Membrane</keyword>
<dbReference type="EMBL" id="NCKU01007036">
    <property type="protein sequence ID" value="RWS02941.1"/>
    <property type="molecule type" value="Genomic_DNA"/>
</dbReference>
<dbReference type="STRING" id="1965070.A0A3S3P1C2"/>
<accession>A0A3S3P1C2</accession>
<keyword evidence="5" id="KW-0560">Oxidoreductase</keyword>
<dbReference type="GO" id="GO:0016705">
    <property type="term" value="F:oxidoreductase activity, acting on paired donors, with incorporation or reduction of molecular oxygen"/>
    <property type="evidence" value="ECO:0007669"/>
    <property type="project" value="InterPro"/>
</dbReference>
<feature type="non-terminal residue" evidence="9">
    <location>
        <position position="199"/>
    </location>
</feature>
<dbReference type="SUPFAM" id="SSF48264">
    <property type="entry name" value="Cytochrome P450"/>
    <property type="match status" value="1"/>
</dbReference>
<evidence type="ECO:0000256" key="5">
    <source>
        <dbReference type="ARBA" id="ARBA00023002"/>
    </source>
</evidence>
<comment type="caution">
    <text evidence="9">The sequence shown here is derived from an EMBL/GenBank/DDBJ whole genome shotgun (WGS) entry which is preliminary data.</text>
</comment>
<dbReference type="Proteomes" id="UP000285301">
    <property type="component" value="Unassembled WGS sequence"/>
</dbReference>
<keyword evidence="8" id="KW-0812">Transmembrane</keyword>
<evidence type="ECO:0000256" key="1">
    <source>
        <dbReference type="ARBA" id="ARBA00001971"/>
    </source>
</evidence>
<evidence type="ECO:0000256" key="3">
    <source>
        <dbReference type="ARBA" id="ARBA00022617"/>
    </source>
</evidence>
<comment type="similarity">
    <text evidence="2">Belongs to the cytochrome P450 family.</text>
</comment>
<dbReference type="InterPro" id="IPR050705">
    <property type="entry name" value="Cytochrome_P450_3A"/>
</dbReference>
<keyword evidence="7" id="KW-0503">Monooxygenase</keyword>
<name>A0A3S3P1C2_9ACAR</name>
<keyword evidence="6" id="KW-0408">Iron</keyword>
<keyword evidence="8" id="KW-1133">Transmembrane helix</keyword>
<keyword evidence="3" id="KW-0349">Heme</keyword>
<feature type="transmembrane region" description="Helical" evidence="8">
    <location>
        <begin position="6"/>
        <end position="23"/>
    </location>
</feature>
<dbReference type="GO" id="GO:0005506">
    <property type="term" value="F:iron ion binding"/>
    <property type="evidence" value="ECO:0007669"/>
    <property type="project" value="InterPro"/>
</dbReference>
<keyword evidence="4" id="KW-0479">Metal-binding</keyword>
<evidence type="ECO:0000313" key="9">
    <source>
        <dbReference type="EMBL" id="RWS02941.1"/>
    </source>
</evidence>
<dbReference type="InterPro" id="IPR036396">
    <property type="entry name" value="Cyt_P450_sf"/>
</dbReference>
<proteinExistence type="inferred from homology"/>
<protein>
    <submittedName>
        <fullName evidence="9">Cytochrome P450 3A24-like protein</fullName>
    </submittedName>
</protein>
<dbReference type="AlphaFoldDB" id="A0A3S3P1C2"/>
<keyword evidence="10" id="KW-1185">Reference proteome</keyword>
<dbReference type="GO" id="GO:0008395">
    <property type="term" value="F:steroid hydroxylase activity"/>
    <property type="evidence" value="ECO:0007669"/>
    <property type="project" value="TreeGrafter"/>
</dbReference>
<evidence type="ECO:0000256" key="4">
    <source>
        <dbReference type="ARBA" id="ARBA00022723"/>
    </source>
</evidence>
<evidence type="ECO:0000256" key="8">
    <source>
        <dbReference type="SAM" id="Phobius"/>
    </source>
</evidence>
<dbReference type="InterPro" id="IPR001128">
    <property type="entry name" value="Cyt_P450"/>
</dbReference>
<dbReference type="InterPro" id="IPR002402">
    <property type="entry name" value="Cyt_P450_E_grp-II"/>
</dbReference>
<dbReference type="GO" id="GO:0020037">
    <property type="term" value="F:heme binding"/>
    <property type="evidence" value="ECO:0007669"/>
    <property type="project" value="InterPro"/>
</dbReference>
<evidence type="ECO:0000256" key="6">
    <source>
        <dbReference type="ARBA" id="ARBA00023004"/>
    </source>
</evidence>